<dbReference type="OrthoDB" id="3358646at2759"/>
<accession>A0A286UR14</accession>
<organism evidence="2 3">
    <name type="scientific">Pyrrhoderma noxium</name>
    <dbReference type="NCBI Taxonomy" id="2282107"/>
    <lineage>
        <taxon>Eukaryota</taxon>
        <taxon>Fungi</taxon>
        <taxon>Dikarya</taxon>
        <taxon>Basidiomycota</taxon>
        <taxon>Agaricomycotina</taxon>
        <taxon>Agaricomycetes</taxon>
        <taxon>Hymenochaetales</taxon>
        <taxon>Hymenochaetaceae</taxon>
        <taxon>Pyrrhoderma</taxon>
    </lineage>
</organism>
<evidence type="ECO:0000313" key="3">
    <source>
        <dbReference type="Proteomes" id="UP000217199"/>
    </source>
</evidence>
<feature type="region of interest" description="Disordered" evidence="1">
    <location>
        <begin position="752"/>
        <end position="788"/>
    </location>
</feature>
<feature type="compositionally biased region" description="Polar residues" evidence="1">
    <location>
        <begin position="327"/>
        <end position="341"/>
    </location>
</feature>
<dbReference type="Proteomes" id="UP000217199">
    <property type="component" value="Unassembled WGS sequence"/>
</dbReference>
<dbReference type="InParanoid" id="A0A286UR14"/>
<evidence type="ECO:0000256" key="1">
    <source>
        <dbReference type="SAM" id="MobiDB-lite"/>
    </source>
</evidence>
<feature type="compositionally biased region" description="Low complexity" evidence="1">
    <location>
        <begin position="16"/>
        <end position="42"/>
    </location>
</feature>
<feature type="compositionally biased region" description="Polar residues" evidence="1">
    <location>
        <begin position="369"/>
        <end position="382"/>
    </location>
</feature>
<dbReference type="PANTHER" id="PTHR38696:SF1">
    <property type="entry name" value="MEDIATOR OF RNA POLYMERASE II TRANSCRIPTION SUBUNIT 13"/>
    <property type="match status" value="1"/>
</dbReference>
<feature type="compositionally biased region" description="Polar residues" evidence="1">
    <location>
        <begin position="505"/>
        <end position="516"/>
    </location>
</feature>
<dbReference type="EMBL" id="NBII01000002">
    <property type="protein sequence ID" value="PAV21979.1"/>
    <property type="molecule type" value="Genomic_DNA"/>
</dbReference>
<protein>
    <submittedName>
        <fullName evidence="2">Uncharacterized protein</fullName>
    </submittedName>
</protein>
<feature type="compositionally biased region" description="Low complexity" evidence="1">
    <location>
        <begin position="763"/>
        <end position="783"/>
    </location>
</feature>
<name>A0A286UR14_9AGAM</name>
<comment type="caution">
    <text evidence="2">The sequence shown here is derived from an EMBL/GenBank/DDBJ whole genome shotgun (WGS) entry which is preliminary data.</text>
</comment>
<gene>
    <name evidence="2" type="ORF">PNOK_0193600</name>
</gene>
<proteinExistence type="predicted"/>
<dbReference type="PANTHER" id="PTHR38696">
    <property type="entry name" value="MEDIATOR OF RNA POLYMERASE II TRANSCRIPTION SUBUNIT 13"/>
    <property type="match status" value="1"/>
</dbReference>
<reference evidence="2 3" key="1">
    <citation type="journal article" date="2017" name="Mol. Ecol.">
        <title>Comparative and population genomic landscape of Phellinus noxius: A hypervariable fungus causing root rot in trees.</title>
        <authorList>
            <person name="Chung C.L."/>
            <person name="Lee T.J."/>
            <person name="Akiba M."/>
            <person name="Lee H.H."/>
            <person name="Kuo T.H."/>
            <person name="Liu D."/>
            <person name="Ke H.M."/>
            <person name="Yokoi T."/>
            <person name="Roa M.B."/>
            <person name="Lu M.J."/>
            <person name="Chang Y.Y."/>
            <person name="Ann P.J."/>
            <person name="Tsai J.N."/>
            <person name="Chen C.Y."/>
            <person name="Tzean S.S."/>
            <person name="Ota Y."/>
            <person name="Hattori T."/>
            <person name="Sahashi N."/>
            <person name="Liou R.F."/>
            <person name="Kikuchi T."/>
            <person name="Tsai I.J."/>
        </authorList>
    </citation>
    <scope>NUCLEOTIDE SEQUENCE [LARGE SCALE GENOMIC DNA]</scope>
    <source>
        <strain evidence="2 3">FFPRI411160</strain>
    </source>
</reference>
<dbReference type="AlphaFoldDB" id="A0A286UR14"/>
<feature type="region of interest" description="Disordered" evidence="1">
    <location>
        <begin position="1"/>
        <end position="48"/>
    </location>
</feature>
<sequence length="812" mass="89801">MFKVESPPQPPTQSITLLVTTPLRPRLHPRSPVSRPPSRTQSASWSMLQPNRSVLSTVSPPESGFSPRPEFIRESHIASSFALFSIAGSGFVRLSSFHPEVVFALRSVFTTQYDLLTVREDVPHNHIEFGLAGKPWAPSQSKSVESEKLFMRILDTIFQHGYRFLSTIDYGRERSERVCITFSRPITPPAQDSARVPIALSFPSPKVLRVINTPLNSTPAILQAVRTAWPRGVVHEKMVSDKCYEFHLKGYSFFRENTFATDSLQCVLSLLNGLDKHAFTLLTSLSLSGSHSRVKDFWIFLGSHLDPNAASRGSTSYIDLPRGVSPTAATLTPPHSASHSVDTLHGRSGSAPESTQNVSFAPGHLRSATDPNLVQIGRSSSLIRKKMQQRPMGSTSNRSSEEFPIRKQLSTIESMDMTGIGAGNHPNHPTARSRNVRRAPSPLDFSSTSLKRDNGPLTRERERERERVRTGDLFYETGHNSDHRPRASSQEITKHSQMERFSFPDSGSDSNASSGQHARYSEEPSEDMVRSVFKRRSNSEARTDSTPAILGSGVFRDSAFSGGTSKSYEIPISWTGAFDNEKVVNGELGDIHLPISRHASATTPKFPGSWPTPIKERPEEQSSLASLSPRKSREELFEKRAVNAERIASPMLANTPEASRKSEVASFGTVPRNSQVVEIPSHRRRSMSTPTSPIRSEGWVLVNVAEDDGPPGSGSNERSSFDCYRLNSPPRPHPRSSLSPFVKAIAVEDARTGPNNHNSSGLKRFFSVSKSRSKRTSTASSKVGMNLPAEKVYGDGKLSLRDKWRKRVNQSL</sequence>
<feature type="region of interest" description="Disordered" evidence="1">
    <location>
        <begin position="326"/>
        <end position="547"/>
    </location>
</feature>
<feature type="compositionally biased region" description="Basic and acidic residues" evidence="1">
    <location>
        <begin position="450"/>
        <end position="470"/>
    </location>
</feature>
<evidence type="ECO:0000313" key="2">
    <source>
        <dbReference type="EMBL" id="PAV21979.1"/>
    </source>
</evidence>
<feature type="region of interest" description="Disordered" evidence="1">
    <location>
        <begin position="706"/>
        <end position="738"/>
    </location>
</feature>
<feature type="region of interest" description="Disordered" evidence="1">
    <location>
        <begin position="599"/>
        <end position="632"/>
    </location>
</feature>
<keyword evidence="3" id="KW-1185">Reference proteome</keyword>